<accession>A0A195FI55</accession>
<dbReference type="EMBL" id="KQ981606">
    <property type="protein sequence ID" value="KYN39664.1"/>
    <property type="molecule type" value="Genomic_DNA"/>
</dbReference>
<reference evidence="2 3" key="1">
    <citation type="submission" date="2016-03" db="EMBL/GenBank/DDBJ databases">
        <title>Trachymyrmex septentrionalis WGS genome.</title>
        <authorList>
            <person name="Nygaard S."/>
            <person name="Hu H."/>
            <person name="Boomsma J."/>
            <person name="Zhang G."/>
        </authorList>
    </citation>
    <scope>NUCLEOTIDE SEQUENCE [LARGE SCALE GENOMIC DNA]</scope>
    <source>
        <strain evidence="2">Tsep2-gDNA-1</strain>
        <tissue evidence="2">Whole body</tissue>
    </source>
</reference>
<protein>
    <submittedName>
        <fullName evidence="2">Uncharacterized protein</fullName>
    </submittedName>
</protein>
<name>A0A195FI55_9HYME</name>
<sequence length="247" mass="28113">MTQREYLDVLANRWYFRFFLNRVKTASSSADGKRDDTARRPVTKFAGRAHPRQDVTGDVSSVNSQKPEIRRGTRDKKRGKKVEKENTEVEKKSSGGRRGKKIELNRPEGHEEGKATGGARQQFYDSGARLKKEWQKRRGCIYGERTKRCEFHSISRPLTIERVHSSVCTQDISTESSFVEVLRNAERNLLPSSEVISSRRTLLSAYEKRFDAMEEQNVAKVGNRSSPDSPHIVPADRGFSTPLEPGN</sequence>
<gene>
    <name evidence="2" type="ORF">ALC56_06159</name>
</gene>
<feature type="region of interest" description="Disordered" evidence="1">
    <location>
        <begin position="26"/>
        <end position="120"/>
    </location>
</feature>
<evidence type="ECO:0000313" key="3">
    <source>
        <dbReference type="Proteomes" id="UP000078541"/>
    </source>
</evidence>
<dbReference type="Proteomes" id="UP000078541">
    <property type="component" value="Unassembled WGS sequence"/>
</dbReference>
<feature type="region of interest" description="Disordered" evidence="1">
    <location>
        <begin position="217"/>
        <end position="247"/>
    </location>
</feature>
<feature type="compositionally biased region" description="Basic and acidic residues" evidence="1">
    <location>
        <begin position="101"/>
        <end position="114"/>
    </location>
</feature>
<evidence type="ECO:0000256" key="1">
    <source>
        <dbReference type="SAM" id="MobiDB-lite"/>
    </source>
</evidence>
<keyword evidence="3" id="KW-1185">Reference proteome</keyword>
<dbReference type="AlphaFoldDB" id="A0A195FI55"/>
<proteinExistence type="predicted"/>
<organism evidence="2 3">
    <name type="scientific">Trachymyrmex septentrionalis</name>
    <dbReference type="NCBI Taxonomy" id="34720"/>
    <lineage>
        <taxon>Eukaryota</taxon>
        <taxon>Metazoa</taxon>
        <taxon>Ecdysozoa</taxon>
        <taxon>Arthropoda</taxon>
        <taxon>Hexapoda</taxon>
        <taxon>Insecta</taxon>
        <taxon>Pterygota</taxon>
        <taxon>Neoptera</taxon>
        <taxon>Endopterygota</taxon>
        <taxon>Hymenoptera</taxon>
        <taxon>Apocrita</taxon>
        <taxon>Aculeata</taxon>
        <taxon>Formicoidea</taxon>
        <taxon>Formicidae</taxon>
        <taxon>Myrmicinae</taxon>
        <taxon>Trachymyrmex</taxon>
    </lineage>
</organism>
<feature type="compositionally biased region" description="Basic and acidic residues" evidence="1">
    <location>
        <begin position="82"/>
        <end position="93"/>
    </location>
</feature>
<evidence type="ECO:0000313" key="2">
    <source>
        <dbReference type="EMBL" id="KYN39664.1"/>
    </source>
</evidence>